<name>A0A127JP01_9BURK</name>
<sequence>MQRSFQARPSRVSRLVRLSWFVAVGCTAAALHFGTVVQLVETLGWVPLLANVAGWLLAFVVSFLGQWLLTFRGRGATWMHALPRFFAISLAGFLANESAYALLLRFSALRYDVLLAGVLVGVAVTTYLLSSRWAFRGSPAG</sequence>
<dbReference type="AlphaFoldDB" id="A0A127JP01"/>
<evidence type="ECO:0000256" key="2">
    <source>
        <dbReference type="ARBA" id="ARBA00009399"/>
    </source>
</evidence>
<keyword evidence="9" id="KW-1185">Reference proteome</keyword>
<evidence type="ECO:0000259" key="7">
    <source>
        <dbReference type="Pfam" id="PF04138"/>
    </source>
</evidence>
<keyword evidence="3 6" id="KW-0812">Transmembrane</keyword>
<dbReference type="PANTHER" id="PTHR38459">
    <property type="entry name" value="PROPHAGE BACTOPRENOL-LINKED GLUCOSE TRANSLOCASE HOMOLOG"/>
    <property type="match status" value="1"/>
</dbReference>
<dbReference type="GO" id="GO:0000271">
    <property type="term" value="P:polysaccharide biosynthetic process"/>
    <property type="evidence" value="ECO:0007669"/>
    <property type="project" value="InterPro"/>
</dbReference>
<keyword evidence="4 6" id="KW-1133">Transmembrane helix</keyword>
<evidence type="ECO:0000256" key="4">
    <source>
        <dbReference type="ARBA" id="ARBA00022989"/>
    </source>
</evidence>
<dbReference type="Proteomes" id="UP000070433">
    <property type="component" value="Chromosome"/>
</dbReference>
<evidence type="ECO:0000256" key="1">
    <source>
        <dbReference type="ARBA" id="ARBA00004141"/>
    </source>
</evidence>
<evidence type="ECO:0000313" key="8">
    <source>
        <dbReference type="EMBL" id="AMO21754.1"/>
    </source>
</evidence>
<feature type="transmembrane region" description="Helical" evidence="6">
    <location>
        <begin position="109"/>
        <end position="129"/>
    </location>
</feature>
<gene>
    <name evidence="8" type="ORF">UC35_01285</name>
</gene>
<organism evidence="8 9">
    <name type="scientific">Ramlibacter tataouinensis</name>
    <dbReference type="NCBI Taxonomy" id="94132"/>
    <lineage>
        <taxon>Bacteria</taxon>
        <taxon>Pseudomonadati</taxon>
        <taxon>Pseudomonadota</taxon>
        <taxon>Betaproteobacteria</taxon>
        <taxon>Burkholderiales</taxon>
        <taxon>Comamonadaceae</taxon>
        <taxon>Ramlibacter</taxon>
    </lineage>
</organism>
<comment type="similarity">
    <text evidence="2">Belongs to the GtrA family.</text>
</comment>
<feature type="domain" description="GtrA/DPMS transmembrane" evidence="7">
    <location>
        <begin position="21"/>
        <end position="135"/>
    </location>
</feature>
<feature type="transmembrane region" description="Helical" evidence="6">
    <location>
        <begin position="20"/>
        <end position="40"/>
    </location>
</feature>
<evidence type="ECO:0000256" key="3">
    <source>
        <dbReference type="ARBA" id="ARBA00022692"/>
    </source>
</evidence>
<feature type="transmembrane region" description="Helical" evidence="6">
    <location>
        <begin position="52"/>
        <end position="69"/>
    </location>
</feature>
<keyword evidence="5 6" id="KW-0472">Membrane</keyword>
<dbReference type="InterPro" id="IPR051401">
    <property type="entry name" value="GtrA_CellWall_Glycosyl"/>
</dbReference>
<dbReference type="InterPro" id="IPR007267">
    <property type="entry name" value="GtrA_DPMS_TM"/>
</dbReference>
<evidence type="ECO:0000256" key="6">
    <source>
        <dbReference type="SAM" id="Phobius"/>
    </source>
</evidence>
<dbReference type="GO" id="GO:0005886">
    <property type="term" value="C:plasma membrane"/>
    <property type="evidence" value="ECO:0007669"/>
    <property type="project" value="TreeGrafter"/>
</dbReference>
<protein>
    <submittedName>
        <fullName evidence="8">Sugar translocase</fullName>
    </submittedName>
</protein>
<evidence type="ECO:0000256" key="5">
    <source>
        <dbReference type="ARBA" id="ARBA00023136"/>
    </source>
</evidence>
<accession>A0A127JP01</accession>
<dbReference type="PANTHER" id="PTHR38459:SF1">
    <property type="entry name" value="PROPHAGE BACTOPRENOL-LINKED GLUCOSE TRANSLOCASE HOMOLOG"/>
    <property type="match status" value="1"/>
</dbReference>
<dbReference type="EMBL" id="CP010951">
    <property type="protein sequence ID" value="AMO21754.1"/>
    <property type="molecule type" value="Genomic_DNA"/>
</dbReference>
<comment type="subcellular location">
    <subcellularLocation>
        <location evidence="1">Membrane</location>
        <topology evidence="1">Multi-pass membrane protein</topology>
    </subcellularLocation>
</comment>
<feature type="transmembrane region" description="Helical" evidence="6">
    <location>
        <begin position="81"/>
        <end position="103"/>
    </location>
</feature>
<reference evidence="8 9" key="1">
    <citation type="journal article" date="2014" name="Int. J. Syst. Evol. Microbiol.">
        <title>Ramlibacter solisilvae sp. nov., isolated from forest soil, and emended description of the genus Ramlibacter.</title>
        <authorList>
            <person name="Lee H.J."/>
            <person name="Lee S.H."/>
            <person name="Lee S.S."/>
            <person name="Lee J.S."/>
            <person name="Kim Y."/>
            <person name="Kim S.C."/>
            <person name="Jeon C.O."/>
        </authorList>
    </citation>
    <scope>NUCLEOTIDE SEQUENCE [LARGE SCALE GENOMIC DNA]</scope>
    <source>
        <strain evidence="8 9">5-10</strain>
    </source>
</reference>
<evidence type="ECO:0000313" key="9">
    <source>
        <dbReference type="Proteomes" id="UP000070433"/>
    </source>
</evidence>
<dbReference type="Pfam" id="PF04138">
    <property type="entry name" value="GtrA_DPMS_TM"/>
    <property type="match status" value="1"/>
</dbReference>
<proteinExistence type="inferred from homology"/>